<dbReference type="Pfam" id="PF13450">
    <property type="entry name" value="NAD_binding_8"/>
    <property type="match status" value="1"/>
</dbReference>
<dbReference type="InterPro" id="IPR036188">
    <property type="entry name" value="FAD/NAD-bd_sf"/>
</dbReference>
<dbReference type="Gene3D" id="3.40.50.150">
    <property type="entry name" value="Vaccinia Virus protein VP39"/>
    <property type="match status" value="1"/>
</dbReference>
<dbReference type="SUPFAM" id="SSF51905">
    <property type="entry name" value="FAD/NAD(P)-binding domain"/>
    <property type="match status" value="1"/>
</dbReference>
<dbReference type="PANTHER" id="PTHR43675:SF30">
    <property type="entry name" value="CYCLOPROPANE-FATTY-ACYL-PHOSPHOLIPID SYNTHASE"/>
    <property type="match status" value="1"/>
</dbReference>
<dbReference type="SUPFAM" id="SSF53335">
    <property type="entry name" value="S-adenosyl-L-methionine-dependent methyltransferases"/>
    <property type="match status" value="1"/>
</dbReference>
<dbReference type="PRINTS" id="PR00419">
    <property type="entry name" value="ADXRDTASE"/>
</dbReference>
<dbReference type="EMBL" id="OZ021740">
    <property type="protein sequence ID" value="CAK9324087.1"/>
    <property type="molecule type" value="Genomic_DNA"/>
</dbReference>
<protein>
    <recommendedName>
        <fullName evidence="3">Amine oxidase domain-containing protein</fullName>
    </recommendedName>
</protein>
<dbReference type="Pfam" id="PF02353">
    <property type="entry name" value="CMAS"/>
    <property type="match status" value="1"/>
</dbReference>
<dbReference type="InterPro" id="IPR029063">
    <property type="entry name" value="SAM-dependent_MTases_sf"/>
</dbReference>
<evidence type="ECO:0008006" key="3">
    <source>
        <dbReference type="Google" id="ProtNLM"/>
    </source>
</evidence>
<feature type="non-terminal residue" evidence="1">
    <location>
        <position position="1"/>
    </location>
</feature>
<proteinExistence type="predicted"/>
<dbReference type="Gene3D" id="3.50.50.60">
    <property type="entry name" value="FAD/NAD(P)-binding domain"/>
    <property type="match status" value="1"/>
</dbReference>
<keyword evidence="2" id="KW-1185">Reference proteome</keyword>
<sequence length="670" mass="75878">MKIAVVGAGISGLVSAYVLAKAGVEVVLFEKEEYLGGHSNTFNFNGIHLDLGLTFFNPVTYPNMLELFENLGVEMETSNMSFSVSLDKGRGYEWGTRHGLSTLFAQKKNIFNPFFLKMFREIIKFNDDVIKYLDVMDNQNSEIDQNETLGQFLKSRGYSKLFEKDYLLFGEPQWITAKHRSQSYVNKIQGVLESGGCEIRIGSKVDSISTTNEGCIVSYGLGRQELYGACIIATHAPNTLRILGKQATPQELEVFAAFQYVHSDIYLHGDKDFMPKNPKAWSAWNFLGNTNNKVCLTYWLNVLHNLGETNPPFLVTLNPEVKPKQILFKWSAGHPIPTVAAFKALNELDSIQGKRQLWFCGAYQGYGSHEDGVKAGMMAAHNVLGKSLTLLNNPKCMVPSLIERGARLLVTRFLRRYISTESLTIMEDGGGMFTFKGILSDNLLQNVVLKVHSPQFYWKIMTQADLGLADAYINGDFSFRDKDEGLLNLILVLIANKDTNFSIEKRKKRRGWWSPPLFTASIASAKYFFEHGLRKNTIAQARINISRHYDLSNDLFSLLLDDTMMYSCAIFKREDEDLRIAQLRKICILIRKARINKNHKVLDIGCGWGTLAIEIVKQSGCHCTGITLSKEQLKYAQKRVKDLGLQDHIEFLLCDYRQLPSTNKYDRIIS</sequence>
<organism evidence="1 2">
    <name type="scientific">Citrullus colocynthis</name>
    <name type="common">colocynth</name>
    <dbReference type="NCBI Taxonomy" id="252529"/>
    <lineage>
        <taxon>Eukaryota</taxon>
        <taxon>Viridiplantae</taxon>
        <taxon>Streptophyta</taxon>
        <taxon>Embryophyta</taxon>
        <taxon>Tracheophyta</taxon>
        <taxon>Spermatophyta</taxon>
        <taxon>Magnoliopsida</taxon>
        <taxon>eudicotyledons</taxon>
        <taxon>Gunneridae</taxon>
        <taxon>Pentapetalae</taxon>
        <taxon>rosids</taxon>
        <taxon>fabids</taxon>
        <taxon>Cucurbitales</taxon>
        <taxon>Cucurbitaceae</taxon>
        <taxon>Benincaseae</taxon>
        <taxon>Citrullus</taxon>
    </lineage>
</organism>
<evidence type="ECO:0000313" key="1">
    <source>
        <dbReference type="EMBL" id="CAK9324087.1"/>
    </source>
</evidence>
<name>A0ABP0YVY1_9ROSI</name>
<reference evidence="1 2" key="1">
    <citation type="submission" date="2024-03" db="EMBL/GenBank/DDBJ databases">
        <authorList>
            <person name="Gkanogiannis A."/>
            <person name="Becerra Lopez-Lavalle L."/>
        </authorList>
    </citation>
    <scope>NUCLEOTIDE SEQUENCE [LARGE SCALE GENOMIC DNA]</scope>
</reference>
<accession>A0ABP0YVY1</accession>
<dbReference type="Proteomes" id="UP001642487">
    <property type="component" value="Chromosome 6"/>
</dbReference>
<evidence type="ECO:0000313" key="2">
    <source>
        <dbReference type="Proteomes" id="UP001642487"/>
    </source>
</evidence>
<dbReference type="CDD" id="cd02440">
    <property type="entry name" value="AdoMet_MTases"/>
    <property type="match status" value="1"/>
</dbReference>
<gene>
    <name evidence="1" type="ORF">CITCOLO1_LOCUS16312</name>
</gene>
<dbReference type="InterPro" id="IPR026669">
    <property type="entry name" value="Arsenite_MeTrfase-like"/>
</dbReference>
<dbReference type="PANTHER" id="PTHR43675">
    <property type="entry name" value="ARSENITE METHYLTRANSFERASE"/>
    <property type="match status" value="1"/>
</dbReference>